<dbReference type="InterPro" id="IPR003593">
    <property type="entry name" value="AAA+_ATPase"/>
</dbReference>
<organism evidence="2 3">
    <name type="scientific">Streptacidiphilus jiangxiensis</name>
    <dbReference type="NCBI Taxonomy" id="235985"/>
    <lineage>
        <taxon>Bacteria</taxon>
        <taxon>Bacillati</taxon>
        <taxon>Actinomycetota</taxon>
        <taxon>Actinomycetes</taxon>
        <taxon>Kitasatosporales</taxon>
        <taxon>Streptomycetaceae</taxon>
        <taxon>Streptacidiphilus</taxon>
    </lineage>
</organism>
<accession>A0A1H7RGP7</accession>
<dbReference type="Gene3D" id="3.40.50.300">
    <property type="entry name" value="P-loop containing nucleotide triphosphate hydrolases"/>
    <property type="match status" value="1"/>
</dbReference>
<dbReference type="GO" id="GO:0005524">
    <property type="term" value="F:ATP binding"/>
    <property type="evidence" value="ECO:0007669"/>
    <property type="project" value="InterPro"/>
</dbReference>
<dbReference type="STRING" id="235985.SAMN05414137_110121"/>
<gene>
    <name evidence="2" type="ORF">SAMN05414137_110121</name>
</gene>
<dbReference type="AlphaFoldDB" id="A0A1H7RGP7"/>
<dbReference type="InterPro" id="IPR051396">
    <property type="entry name" value="Bact_Antivir_Def_Nuclease"/>
</dbReference>
<dbReference type="Pfam" id="PF13304">
    <property type="entry name" value="AAA_21"/>
    <property type="match status" value="1"/>
</dbReference>
<proteinExistence type="predicted"/>
<dbReference type="GO" id="GO:0016887">
    <property type="term" value="F:ATP hydrolysis activity"/>
    <property type="evidence" value="ECO:0007669"/>
    <property type="project" value="InterPro"/>
</dbReference>
<dbReference type="RefSeq" id="WP_082015147.1">
    <property type="nucleotide sequence ID" value="NZ_BBPN01000018.1"/>
</dbReference>
<dbReference type="EMBL" id="FOAZ01000010">
    <property type="protein sequence ID" value="SEL59352.1"/>
    <property type="molecule type" value="Genomic_DNA"/>
</dbReference>
<dbReference type="OrthoDB" id="9816534at2"/>
<dbReference type="SMART" id="SM00382">
    <property type="entry name" value="AAA"/>
    <property type="match status" value="1"/>
</dbReference>
<evidence type="ECO:0000259" key="1">
    <source>
        <dbReference type="SMART" id="SM00382"/>
    </source>
</evidence>
<keyword evidence="3" id="KW-1185">Reference proteome</keyword>
<dbReference type="SUPFAM" id="SSF52540">
    <property type="entry name" value="P-loop containing nucleoside triphosphate hydrolases"/>
    <property type="match status" value="1"/>
</dbReference>
<protein>
    <submittedName>
        <fullName evidence="2">AAA domain-containing protein, putative AbiEii toxin, Type IV TA system</fullName>
    </submittedName>
</protein>
<evidence type="ECO:0000313" key="2">
    <source>
        <dbReference type="EMBL" id="SEL59352.1"/>
    </source>
</evidence>
<dbReference type="PANTHER" id="PTHR43581:SF2">
    <property type="entry name" value="EXCINUCLEASE ATPASE SUBUNIT"/>
    <property type="match status" value="1"/>
</dbReference>
<dbReference type="InterPro" id="IPR027417">
    <property type="entry name" value="P-loop_NTPase"/>
</dbReference>
<reference evidence="3" key="1">
    <citation type="submission" date="2016-10" db="EMBL/GenBank/DDBJ databases">
        <authorList>
            <person name="Varghese N."/>
        </authorList>
    </citation>
    <scope>NUCLEOTIDE SEQUENCE [LARGE SCALE GENOMIC DNA]</scope>
    <source>
        <strain evidence="3">DSM 45096 / BCRC 16803 / CGMCC 4.1857 / CIP 109030 / JCM 12277 / KCTC 19219 / NBRC 100920 / 33214</strain>
    </source>
</reference>
<evidence type="ECO:0000313" key="3">
    <source>
        <dbReference type="Proteomes" id="UP000183015"/>
    </source>
</evidence>
<dbReference type="InterPro" id="IPR003959">
    <property type="entry name" value="ATPase_AAA_core"/>
</dbReference>
<sequence>MRPTRRPSSEEDPLRIHVGHMGGHPEAFNSAARAVLLPNDWDDFGFRTSYDLFFRERPDSTPQLVGRVKIGRADQERGGHSLPAGELVDLDPRVFFSVGQDDTYYDNIRALGPVKRQALLKALCDIAFDVRIADNARHHEVTQTSLLRSVDDRTLQRQYKRIAGGGERLMRYTFGYVTPAHPSRQPTLLTFEVDPASAPRSNVHVLIGRNGVGKTTLLRGIAQAVVNADQPEPGAGRIGNNPDQPVGDTPFATVVSISFSAFDPVNAIPRTPLFSASYEYVGLLTPDDGRPKGRDDLASEFAASVENIARAGRARRWLHVLQMLKHDPGFAESPIHGYARHLRNAEVHEARPKNPMSPDGLIAIFKELSSGHALVLLTITRLTELVTQQTLVLLDEPEGHLHPPLLASFIKALSSLLTERNGVAIVATHSPVVLQEVPSSCVWKIGRRAERPEIETFGENVGVLTHEIFGLEVRDSSFHAEILEAVRELGTYQEVLARFGGQLGGEAKGLVRILLADKAAGEDI</sequence>
<dbReference type="Proteomes" id="UP000183015">
    <property type="component" value="Unassembled WGS sequence"/>
</dbReference>
<dbReference type="PANTHER" id="PTHR43581">
    <property type="entry name" value="ATP/GTP PHOSPHATASE"/>
    <property type="match status" value="1"/>
</dbReference>
<feature type="domain" description="AAA+ ATPase" evidence="1">
    <location>
        <begin position="200"/>
        <end position="450"/>
    </location>
</feature>
<name>A0A1H7RGP7_STRJI</name>